<dbReference type="InterPro" id="IPR036942">
    <property type="entry name" value="Beta-barrel_TonB_sf"/>
</dbReference>
<dbReference type="STRING" id="156994.SAMN04488028_103162"/>
<dbReference type="Proteomes" id="UP000184474">
    <property type="component" value="Unassembled WGS sequence"/>
</dbReference>
<dbReference type="EMBL" id="FRAA01000003">
    <property type="protein sequence ID" value="SHK14931.1"/>
    <property type="molecule type" value="Genomic_DNA"/>
</dbReference>
<organism evidence="10 11">
    <name type="scientific">Reichenbachiella agariperforans</name>
    <dbReference type="NCBI Taxonomy" id="156994"/>
    <lineage>
        <taxon>Bacteria</taxon>
        <taxon>Pseudomonadati</taxon>
        <taxon>Bacteroidota</taxon>
        <taxon>Cytophagia</taxon>
        <taxon>Cytophagales</taxon>
        <taxon>Reichenbachiellaceae</taxon>
        <taxon>Reichenbachiella</taxon>
    </lineage>
</organism>
<evidence type="ECO:0000256" key="6">
    <source>
        <dbReference type="ARBA" id="ARBA00023237"/>
    </source>
</evidence>
<dbReference type="RefSeq" id="WP_170863775.1">
    <property type="nucleotide sequence ID" value="NZ_FRAA01000003.1"/>
</dbReference>
<evidence type="ECO:0000313" key="11">
    <source>
        <dbReference type="Proteomes" id="UP000184474"/>
    </source>
</evidence>
<dbReference type="Gene3D" id="2.170.130.10">
    <property type="entry name" value="TonB-dependent receptor, plug domain"/>
    <property type="match status" value="1"/>
</dbReference>
<feature type="domain" description="TonB-dependent receptor plug" evidence="9">
    <location>
        <begin position="118"/>
        <end position="235"/>
    </location>
</feature>
<evidence type="ECO:0000256" key="8">
    <source>
        <dbReference type="SAM" id="SignalP"/>
    </source>
</evidence>
<dbReference type="InterPro" id="IPR012910">
    <property type="entry name" value="Plug_dom"/>
</dbReference>
<evidence type="ECO:0000256" key="7">
    <source>
        <dbReference type="PROSITE-ProRule" id="PRU01360"/>
    </source>
</evidence>
<evidence type="ECO:0000256" key="1">
    <source>
        <dbReference type="ARBA" id="ARBA00004571"/>
    </source>
</evidence>
<keyword evidence="4 7" id="KW-0812">Transmembrane</keyword>
<evidence type="ECO:0000256" key="2">
    <source>
        <dbReference type="ARBA" id="ARBA00022448"/>
    </source>
</evidence>
<dbReference type="InterPro" id="IPR023997">
    <property type="entry name" value="TonB-dep_OMP_SusC/RagA_CS"/>
</dbReference>
<dbReference type="Pfam" id="PF07715">
    <property type="entry name" value="Plug"/>
    <property type="match status" value="1"/>
</dbReference>
<keyword evidence="6 7" id="KW-0998">Cell outer membrane</keyword>
<gene>
    <name evidence="10" type="ORF">SAMN04488028_103162</name>
</gene>
<dbReference type="Gene3D" id="2.60.40.1120">
    <property type="entry name" value="Carboxypeptidase-like, regulatory domain"/>
    <property type="match status" value="1"/>
</dbReference>
<keyword evidence="8" id="KW-0732">Signal</keyword>
<name>A0A1M6Q454_REIAG</name>
<dbReference type="InterPro" id="IPR037066">
    <property type="entry name" value="Plug_dom_sf"/>
</dbReference>
<evidence type="ECO:0000256" key="4">
    <source>
        <dbReference type="ARBA" id="ARBA00022692"/>
    </source>
</evidence>
<feature type="chain" id="PRO_5012522706" evidence="8">
    <location>
        <begin position="22"/>
        <end position="1027"/>
    </location>
</feature>
<reference evidence="11" key="1">
    <citation type="submission" date="2016-11" db="EMBL/GenBank/DDBJ databases">
        <authorList>
            <person name="Varghese N."/>
            <person name="Submissions S."/>
        </authorList>
    </citation>
    <scope>NUCLEOTIDE SEQUENCE [LARGE SCALE GENOMIC DNA]</scope>
    <source>
        <strain evidence="11">DSM 26134</strain>
    </source>
</reference>
<evidence type="ECO:0000256" key="3">
    <source>
        <dbReference type="ARBA" id="ARBA00022452"/>
    </source>
</evidence>
<keyword evidence="2 7" id="KW-0813">Transport</keyword>
<dbReference type="GO" id="GO:0009279">
    <property type="term" value="C:cell outer membrane"/>
    <property type="evidence" value="ECO:0007669"/>
    <property type="project" value="UniProtKB-SubCell"/>
</dbReference>
<dbReference type="InterPro" id="IPR023996">
    <property type="entry name" value="TonB-dep_OMP_SusC/RagA"/>
</dbReference>
<dbReference type="Pfam" id="PF13715">
    <property type="entry name" value="CarbopepD_reg_2"/>
    <property type="match status" value="1"/>
</dbReference>
<dbReference type="PROSITE" id="PS52016">
    <property type="entry name" value="TONB_DEPENDENT_REC_3"/>
    <property type="match status" value="1"/>
</dbReference>
<dbReference type="AlphaFoldDB" id="A0A1M6Q454"/>
<keyword evidence="5 7" id="KW-0472">Membrane</keyword>
<dbReference type="Gene3D" id="2.40.170.20">
    <property type="entry name" value="TonB-dependent receptor, beta-barrel domain"/>
    <property type="match status" value="1"/>
</dbReference>
<protein>
    <submittedName>
        <fullName evidence="10">TonB-linked outer membrane protein, SusC/RagA family</fullName>
    </submittedName>
</protein>
<keyword evidence="3 7" id="KW-1134">Transmembrane beta strand</keyword>
<accession>A0A1M6Q454</accession>
<comment type="subcellular location">
    <subcellularLocation>
        <location evidence="1 7">Cell outer membrane</location>
        <topology evidence="1 7">Multi-pass membrane protein</topology>
    </subcellularLocation>
</comment>
<feature type="signal peptide" evidence="8">
    <location>
        <begin position="1"/>
        <end position="21"/>
    </location>
</feature>
<evidence type="ECO:0000259" key="9">
    <source>
        <dbReference type="Pfam" id="PF07715"/>
    </source>
</evidence>
<dbReference type="InterPro" id="IPR039426">
    <property type="entry name" value="TonB-dep_rcpt-like"/>
</dbReference>
<comment type="similarity">
    <text evidence="7">Belongs to the TonB-dependent receptor family.</text>
</comment>
<proteinExistence type="inferred from homology"/>
<evidence type="ECO:0000313" key="10">
    <source>
        <dbReference type="EMBL" id="SHK14931.1"/>
    </source>
</evidence>
<keyword evidence="11" id="KW-1185">Reference proteome</keyword>
<sequence>MKSIRVLLILSFCSMISLVHAQSVTVKGQVLDESDNSSLPGVSVLLKGSSTGTVTDLDGNYSIAVDVSQKPVLVFSFIGFQKQEISVGSKKVVDVRMSVDATELNEVIVTAMNITQNKRDLNYAAQDIKSKEITESQQQNLVNGMQGKIAGVQVTASSGSPGASSSIVIRGGTSISEGRSNEPLFVIDGIIMDNSTFEGSGNAAMDINPDDIASMTVLKGPSAAALYGIGAGNGAVIITTKTGQAGKIQVTFGSTVALDRKFKTHEAQTTYSRGLSGVVDNDTYQMWGPAYLPSDKTYDNIDEFFQTGVQQKYDLNINGGSEKAKFYMSVSNNNQTGIVPGESYNRFNFLLKGSSQLRHNLNVTASVNSIWSENVRGGSGSMYNVFNWPSDDQMSDYLNADGSKKWLIPADNPTDLMGRNRENPYWYVNNNLPEYDVNRTISQVFFDWDIIKPLKLTYRVGMDRSGQYYKNPTVPESAGNYFGRLYESDLSKERLTSTLNLSFSKMFNETWDVYVLGGANVDMTEARKLSYTGSNFLLPNLISINNTDPEAFLLPVQGTTRRRVLGTYGEVRVDYKGIASLGVTGRNDWTSTIAPGSNSFFYPSVTAGFVFTEALGGILDPVLSFGKFRASWSESGQDANAESLDVVLEQYPGPGGGYKHDYYAGNPYLRPESLKALELGVNLAFFKGRVNLDVAYYDQGSYDMIIQNRISTASGWVIQTFNTGDMSNKGWEVVLDANVLNNNGLRWDVKGNFSRNRSKLSNLPGYISRLPVTTGQIINEAKPIALIGQPLYAIEGIPFLRNQDGDIVMDDNGYPRWGTYETDENGDYTYDSDGNINVSQENVFLGNREPDWLLGITNTFSYKRFGLSFLFDIKKGGDVINVTASSMMSNGTHAMIDEYRNIPYLFSGVVETPEGFVANEEEVVLDDYYFRNVHRRVGENFVEDGSWVKLRYVALSYDMGAIAERIKMQKLSFSVTGRNLFMWTKYSGGDPENDYSGSSVGGAGTIGVDYYNVPTTQGITFSLKGTF</sequence>
<dbReference type="InterPro" id="IPR008969">
    <property type="entry name" value="CarboxyPept-like_regulatory"/>
</dbReference>
<dbReference type="SUPFAM" id="SSF49464">
    <property type="entry name" value="Carboxypeptidase regulatory domain-like"/>
    <property type="match status" value="1"/>
</dbReference>
<evidence type="ECO:0000256" key="5">
    <source>
        <dbReference type="ARBA" id="ARBA00023136"/>
    </source>
</evidence>
<dbReference type="NCBIfam" id="TIGR04057">
    <property type="entry name" value="SusC_RagA_signa"/>
    <property type="match status" value="1"/>
</dbReference>
<dbReference type="SUPFAM" id="SSF56935">
    <property type="entry name" value="Porins"/>
    <property type="match status" value="1"/>
</dbReference>
<dbReference type="NCBIfam" id="TIGR04056">
    <property type="entry name" value="OMP_RagA_SusC"/>
    <property type="match status" value="1"/>
</dbReference>